<dbReference type="SUPFAM" id="SSF51306">
    <property type="entry name" value="LexA/Signal peptidase"/>
    <property type="match status" value="1"/>
</dbReference>
<evidence type="ECO:0000256" key="7">
    <source>
        <dbReference type="SAM" id="SignalP"/>
    </source>
</evidence>
<proteinExistence type="inferred from homology"/>
<keyword evidence="6" id="KW-0645">Protease</keyword>
<feature type="chain" id="PRO_5046715515" description="Signal peptidase I" evidence="7">
    <location>
        <begin position="20"/>
        <end position="213"/>
    </location>
</feature>
<evidence type="ECO:0000313" key="10">
    <source>
        <dbReference type="Proteomes" id="UP001597383"/>
    </source>
</evidence>
<comment type="similarity">
    <text evidence="3 6">Belongs to the peptidase S26 family.</text>
</comment>
<dbReference type="PANTHER" id="PTHR43390:SF1">
    <property type="entry name" value="CHLOROPLAST PROCESSING PEPTIDASE"/>
    <property type="match status" value="1"/>
</dbReference>
<dbReference type="InterPro" id="IPR000223">
    <property type="entry name" value="Pept_S26A_signal_pept_1"/>
</dbReference>
<protein>
    <recommendedName>
        <fullName evidence="4 6">Signal peptidase I</fullName>
        <ecNumber evidence="4 6">3.4.21.89</ecNumber>
    </recommendedName>
</protein>
<organism evidence="9 10">
    <name type="scientific">Ornithinibacillus salinisoli</name>
    <dbReference type="NCBI Taxonomy" id="1848459"/>
    <lineage>
        <taxon>Bacteria</taxon>
        <taxon>Bacillati</taxon>
        <taxon>Bacillota</taxon>
        <taxon>Bacilli</taxon>
        <taxon>Bacillales</taxon>
        <taxon>Bacillaceae</taxon>
        <taxon>Ornithinibacillus</taxon>
    </lineage>
</organism>
<dbReference type="Proteomes" id="UP001597383">
    <property type="component" value="Unassembled WGS sequence"/>
</dbReference>
<dbReference type="NCBIfam" id="TIGR02227">
    <property type="entry name" value="sigpep_I_bact"/>
    <property type="match status" value="1"/>
</dbReference>
<dbReference type="Pfam" id="PF10502">
    <property type="entry name" value="Peptidase_S26"/>
    <property type="match status" value="1"/>
</dbReference>
<comment type="caution">
    <text evidence="9">The sequence shown here is derived from an EMBL/GenBank/DDBJ whole genome shotgun (WGS) entry which is preliminary data.</text>
</comment>
<accession>A0ABW4W499</accession>
<gene>
    <name evidence="9" type="primary">lepB</name>
    <name evidence="9" type="ORF">ACFSJF_20040</name>
</gene>
<dbReference type="InterPro" id="IPR036286">
    <property type="entry name" value="LexA/Signal_pep-like_sf"/>
</dbReference>
<dbReference type="PROSITE" id="PS00761">
    <property type="entry name" value="SPASE_I_3"/>
    <property type="match status" value="1"/>
</dbReference>
<keyword evidence="5 6" id="KW-0378">Hydrolase</keyword>
<dbReference type="RefSeq" id="WP_377558612.1">
    <property type="nucleotide sequence ID" value="NZ_JBHUHQ010000040.1"/>
</dbReference>
<dbReference type="GO" id="GO:0009003">
    <property type="term" value="F:signal peptidase activity"/>
    <property type="evidence" value="ECO:0007669"/>
    <property type="project" value="UniProtKB-EC"/>
</dbReference>
<dbReference type="PROSITE" id="PS51257">
    <property type="entry name" value="PROKAR_LIPOPROTEIN"/>
    <property type="match status" value="1"/>
</dbReference>
<dbReference type="PRINTS" id="PR00727">
    <property type="entry name" value="LEADERPTASE"/>
</dbReference>
<comment type="subcellular location">
    <subcellularLocation>
        <location evidence="2">Cell membrane</location>
        <topology evidence="2">Single-pass type II membrane protein</topology>
    </subcellularLocation>
    <subcellularLocation>
        <location evidence="6">Membrane</location>
        <topology evidence="6">Single-pass type II membrane protein</topology>
    </subcellularLocation>
</comment>
<dbReference type="InterPro" id="IPR019758">
    <property type="entry name" value="Pept_S26A_signal_pept_1_CS"/>
</dbReference>
<comment type="catalytic activity">
    <reaction evidence="1 6">
        <text>Cleavage of hydrophobic, N-terminal signal or leader sequences from secreted and periplasmic proteins.</text>
        <dbReference type="EC" id="3.4.21.89"/>
    </reaction>
</comment>
<dbReference type="Gene3D" id="2.10.109.10">
    <property type="entry name" value="Umud Fragment, subunit A"/>
    <property type="match status" value="1"/>
</dbReference>
<reference evidence="10" key="1">
    <citation type="journal article" date="2019" name="Int. J. Syst. Evol. Microbiol.">
        <title>The Global Catalogue of Microorganisms (GCM) 10K type strain sequencing project: providing services to taxonomists for standard genome sequencing and annotation.</title>
        <authorList>
            <consortium name="The Broad Institute Genomics Platform"/>
            <consortium name="The Broad Institute Genome Sequencing Center for Infectious Disease"/>
            <person name="Wu L."/>
            <person name="Ma J."/>
        </authorList>
    </citation>
    <scope>NUCLEOTIDE SEQUENCE [LARGE SCALE GENOMIC DNA]</scope>
    <source>
        <strain evidence="10">R28</strain>
    </source>
</reference>
<evidence type="ECO:0000256" key="2">
    <source>
        <dbReference type="ARBA" id="ARBA00004401"/>
    </source>
</evidence>
<feature type="domain" description="Peptidase S26" evidence="8">
    <location>
        <begin position="43"/>
        <end position="210"/>
    </location>
</feature>
<keyword evidence="7" id="KW-0732">Signal</keyword>
<keyword evidence="10" id="KW-1185">Reference proteome</keyword>
<evidence type="ECO:0000256" key="3">
    <source>
        <dbReference type="ARBA" id="ARBA00009370"/>
    </source>
</evidence>
<dbReference type="EC" id="3.4.21.89" evidence="4 6"/>
<evidence type="ECO:0000256" key="4">
    <source>
        <dbReference type="ARBA" id="ARBA00013208"/>
    </source>
</evidence>
<evidence type="ECO:0000313" key="9">
    <source>
        <dbReference type="EMBL" id="MFD2046562.1"/>
    </source>
</evidence>
<evidence type="ECO:0000256" key="5">
    <source>
        <dbReference type="ARBA" id="ARBA00022801"/>
    </source>
</evidence>
<dbReference type="InterPro" id="IPR019533">
    <property type="entry name" value="Peptidase_S26"/>
</dbReference>
<evidence type="ECO:0000259" key="8">
    <source>
        <dbReference type="Pfam" id="PF10502"/>
    </source>
</evidence>
<dbReference type="PANTHER" id="PTHR43390">
    <property type="entry name" value="SIGNAL PEPTIDASE I"/>
    <property type="match status" value="1"/>
</dbReference>
<evidence type="ECO:0000256" key="1">
    <source>
        <dbReference type="ARBA" id="ARBA00000677"/>
    </source>
</evidence>
<evidence type="ECO:0000256" key="6">
    <source>
        <dbReference type="RuleBase" id="RU362042"/>
    </source>
</evidence>
<sequence length="213" mass="24307">MKKWLVCFPFLFVLFGCQSITDNSTPEEPKQIDDVSSYLVVEHLSDSMDRGNHEYEGTIVINEGFYKENSFQRGEVVYYKTPELNEEYSNATPSEYNIARIIALPGESIKIKDGQVFIDNKKLDTFYGKSLRSGLTKEEFLDVAKKFLDVTGTKDNAYNTEFYEEYFSRNMEEFKLSNNQLFVLGDNGPRSIDSTIFGPIDTDEIGGKVVGIK</sequence>
<dbReference type="EMBL" id="JBHUHQ010000040">
    <property type="protein sequence ID" value="MFD2046562.1"/>
    <property type="molecule type" value="Genomic_DNA"/>
</dbReference>
<feature type="signal peptide" evidence="7">
    <location>
        <begin position="1"/>
        <end position="19"/>
    </location>
</feature>
<name>A0ABW4W499_9BACI</name>